<name>A0A0B1TJV5_OESDE</name>
<evidence type="ECO:0000313" key="3">
    <source>
        <dbReference type="Proteomes" id="UP000053660"/>
    </source>
</evidence>
<dbReference type="EMBL" id="KN549440">
    <property type="protein sequence ID" value="KHJ97534.1"/>
    <property type="molecule type" value="Genomic_DNA"/>
</dbReference>
<proteinExistence type="predicted"/>
<keyword evidence="3" id="KW-1185">Reference proteome</keyword>
<dbReference type="Proteomes" id="UP000053660">
    <property type="component" value="Unassembled WGS sequence"/>
</dbReference>
<evidence type="ECO:0000313" key="2">
    <source>
        <dbReference type="EMBL" id="KHJ97534.1"/>
    </source>
</evidence>
<organism evidence="2 3">
    <name type="scientific">Oesophagostomum dentatum</name>
    <name type="common">Nodular worm</name>
    <dbReference type="NCBI Taxonomy" id="61180"/>
    <lineage>
        <taxon>Eukaryota</taxon>
        <taxon>Metazoa</taxon>
        <taxon>Ecdysozoa</taxon>
        <taxon>Nematoda</taxon>
        <taxon>Chromadorea</taxon>
        <taxon>Rhabditida</taxon>
        <taxon>Rhabditina</taxon>
        <taxon>Rhabditomorpha</taxon>
        <taxon>Strongyloidea</taxon>
        <taxon>Strongylidae</taxon>
        <taxon>Oesophagostomum</taxon>
    </lineage>
</organism>
<reference evidence="2 3" key="1">
    <citation type="submission" date="2014-03" db="EMBL/GenBank/DDBJ databases">
        <title>Draft genome of the hookworm Oesophagostomum dentatum.</title>
        <authorList>
            <person name="Mitreva M."/>
        </authorList>
    </citation>
    <scope>NUCLEOTIDE SEQUENCE [LARGE SCALE GENOMIC DNA]</scope>
    <source>
        <strain evidence="2 3">OD-Hann</strain>
    </source>
</reference>
<evidence type="ECO:0000256" key="1">
    <source>
        <dbReference type="SAM" id="MobiDB-lite"/>
    </source>
</evidence>
<protein>
    <submittedName>
        <fullName evidence="2">Uncharacterized protein</fullName>
    </submittedName>
</protein>
<gene>
    <name evidence="2" type="ORF">OESDEN_02491</name>
</gene>
<dbReference type="AlphaFoldDB" id="A0A0B1TJV5"/>
<accession>A0A0B1TJV5</accession>
<sequence>MPPSKIPVATPISSASKSGCRPRALPPQPLRNANHLPASESETFQGVPRPNYLPPTSKDFVDVGYFSKFLK</sequence>
<feature type="region of interest" description="Disordered" evidence="1">
    <location>
        <begin position="1"/>
        <end position="51"/>
    </location>
</feature>